<evidence type="ECO:0000313" key="1">
    <source>
        <dbReference type="EMBL" id="TDP58460.1"/>
    </source>
</evidence>
<dbReference type="PANTHER" id="PTHR34071">
    <property type="entry name" value="5-NITROIMIDAZOLE ANTIBIOTICS RESISTANCE PROTEIN, NIMA-FAMILY-RELATED PROTEIN-RELATED"/>
    <property type="match status" value="1"/>
</dbReference>
<dbReference type="Gene3D" id="2.30.110.10">
    <property type="entry name" value="Electron Transport, Fmn-binding Protein, Chain A"/>
    <property type="match status" value="1"/>
</dbReference>
<dbReference type="RefSeq" id="WP_133527971.1">
    <property type="nucleotide sequence ID" value="NZ_SNXO01000007.1"/>
</dbReference>
<proteinExistence type="predicted"/>
<dbReference type="InterPro" id="IPR012349">
    <property type="entry name" value="Split_barrel_FMN-bd"/>
</dbReference>
<gene>
    <name evidence="1" type="ORF">EV211_10759</name>
</gene>
<dbReference type="Pfam" id="PF12900">
    <property type="entry name" value="Pyridox_ox_2"/>
    <property type="match status" value="1"/>
</dbReference>
<keyword evidence="2" id="KW-1185">Reference proteome</keyword>
<sequence>MFREMRRKKQLLSQEETMAILERNTAGTLALAGDDGYPYSVPVSYAYDNNRILIHGAKKGHRVDAVRNCDKASFSVIDKDQIVPEEYTTYFRSAIAFGRISIIEDEEEIRRAADVIGAKYRPGFEKERAETVEKELPAICVMELEIEHLTGKAAREIVE</sequence>
<dbReference type="Proteomes" id="UP000295500">
    <property type="component" value="Unassembled WGS sequence"/>
</dbReference>
<dbReference type="OrthoDB" id="9794935at2"/>
<evidence type="ECO:0008006" key="3">
    <source>
        <dbReference type="Google" id="ProtNLM"/>
    </source>
</evidence>
<dbReference type="EMBL" id="SNXO01000007">
    <property type="protein sequence ID" value="TDP58460.1"/>
    <property type="molecule type" value="Genomic_DNA"/>
</dbReference>
<protein>
    <recommendedName>
        <fullName evidence="3">Nitroimidazol reductase NimA-like FMN-containing flavoprotein (Pyridoxamine 5'-phosphate oxidase superfamily)</fullName>
    </recommendedName>
</protein>
<organism evidence="1 2">
    <name type="scientific">Aminicella lysinilytica</name>
    <dbReference type="NCBI Taxonomy" id="433323"/>
    <lineage>
        <taxon>Bacteria</taxon>
        <taxon>Bacillati</taxon>
        <taxon>Bacillota</taxon>
        <taxon>Clostridia</taxon>
        <taxon>Peptostreptococcales</taxon>
        <taxon>Anaerovoracaceae</taxon>
        <taxon>Aminicella</taxon>
    </lineage>
</organism>
<name>A0A4R6Q8K0_9FIRM</name>
<dbReference type="SUPFAM" id="SSF50475">
    <property type="entry name" value="FMN-binding split barrel"/>
    <property type="match status" value="1"/>
</dbReference>
<reference evidence="1 2" key="1">
    <citation type="submission" date="2019-03" db="EMBL/GenBank/DDBJ databases">
        <title>Genomic Encyclopedia of Type Strains, Phase IV (KMG-IV): sequencing the most valuable type-strain genomes for metagenomic binning, comparative biology and taxonomic classification.</title>
        <authorList>
            <person name="Goeker M."/>
        </authorList>
    </citation>
    <scope>NUCLEOTIDE SEQUENCE [LARGE SCALE GENOMIC DNA]</scope>
    <source>
        <strain evidence="1 2">DSM 28287</strain>
    </source>
</reference>
<accession>A0A4R6Q8K0</accession>
<evidence type="ECO:0000313" key="2">
    <source>
        <dbReference type="Proteomes" id="UP000295500"/>
    </source>
</evidence>
<dbReference type="InterPro" id="IPR024747">
    <property type="entry name" value="Pyridox_Oxase-rel"/>
</dbReference>
<dbReference type="AlphaFoldDB" id="A0A4R6Q8K0"/>
<comment type="caution">
    <text evidence="1">The sequence shown here is derived from an EMBL/GenBank/DDBJ whole genome shotgun (WGS) entry which is preliminary data.</text>
</comment>
<dbReference type="PANTHER" id="PTHR34071:SF2">
    <property type="entry name" value="FLAVIN-NUCLEOTIDE-BINDING PROTEIN"/>
    <property type="match status" value="1"/>
</dbReference>